<evidence type="ECO:0000256" key="1">
    <source>
        <dbReference type="SAM" id="MobiDB-lite"/>
    </source>
</evidence>
<accession>A0ABV0Q934</accession>
<keyword evidence="3" id="KW-1185">Reference proteome</keyword>
<feature type="non-terminal residue" evidence="2">
    <location>
        <position position="1"/>
    </location>
</feature>
<dbReference type="EMBL" id="JAHRIN010002132">
    <property type="protein sequence ID" value="MEQ2192275.1"/>
    <property type="molecule type" value="Genomic_DNA"/>
</dbReference>
<keyword evidence="2" id="KW-0482">Metalloprotease</keyword>
<name>A0ABV0Q934_9TELE</name>
<evidence type="ECO:0000313" key="3">
    <source>
        <dbReference type="Proteomes" id="UP001434883"/>
    </source>
</evidence>
<comment type="caution">
    <text evidence="2">The sequence shown here is derived from an EMBL/GenBank/DDBJ whole genome shotgun (WGS) entry which is preliminary data.</text>
</comment>
<feature type="region of interest" description="Disordered" evidence="1">
    <location>
        <begin position="1"/>
        <end position="24"/>
    </location>
</feature>
<dbReference type="SUPFAM" id="SSF50923">
    <property type="entry name" value="Hemopexin-like domain"/>
    <property type="match status" value="1"/>
</dbReference>
<protein>
    <submittedName>
        <fullName evidence="2">Matrix metalloproteinase-17</fullName>
    </submittedName>
</protein>
<dbReference type="GO" id="GO:0008237">
    <property type="term" value="F:metallopeptidase activity"/>
    <property type="evidence" value="ECO:0007669"/>
    <property type="project" value="UniProtKB-KW"/>
</dbReference>
<reference evidence="2 3" key="1">
    <citation type="submission" date="2021-06" db="EMBL/GenBank/DDBJ databases">
        <authorList>
            <person name="Palmer J.M."/>
        </authorList>
    </citation>
    <scope>NUCLEOTIDE SEQUENCE [LARGE SCALE GENOMIC DNA]</scope>
    <source>
        <strain evidence="2 3">XC_2019</strain>
        <tissue evidence="2">Muscle</tissue>
    </source>
</reference>
<gene>
    <name evidence="2" type="primary">MMP17_2</name>
    <name evidence="2" type="ORF">XENOCAPTIV_009452</name>
</gene>
<proteinExistence type="predicted"/>
<sequence>VRDSVSHTNQPGNPSLTPEPPVLLDLPENRSTVLLARDAPDRCTTHFDAVAQIRGEAFFFKGTAAQREK</sequence>
<dbReference type="Proteomes" id="UP001434883">
    <property type="component" value="Unassembled WGS sequence"/>
</dbReference>
<keyword evidence="2" id="KW-0378">Hydrolase</keyword>
<evidence type="ECO:0000313" key="2">
    <source>
        <dbReference type="EMBL" id="MEQ2192275.1"/>
    </source>
</evidence>
<organism evidence="2 3">
    <name type="scientific">Xenoophorus captivus</name>
    <dbReference type="NCBI Taxonomy" id="1517983"/>
    <lineage>
        <taxon>Eukaryota</taxon>
        <taxon>Metazoa</taxon>
        <taxon>Chordata</taxon>
        <taxon>Craniata</taxon>
        <taxon>Vertebrata</taxon>
        <taxon>Euteleostomi</taxon>
        <taxon>Actinopterygii</taxon>
        <taxon>Neopterygii</taxon>
        <taxon>Teleostei</taxon>
        <taxon>Neoteleostei</taxon>
        <taxon>Acanthomorphata</taxon>
        <taxon>Ovalentaria</taxon>
        <taxon>Atherinomorphae</taxon>
        <taxon>Cyprinodontiformes</taxon>
        <taxon>Goodeidae</taxon>
        <taxon>Xenoophorus</taxon>
    </lineage>
</organism>
<dbReference type="InterPro" id="IPR036375">
    <property type="entry name" value="Hemopexin-like_dom_sf"/>
</dbReference>
<keyword evidence="2" id="KW-0645">Protease</keyword>
<feature type="compositionally biased region" description="Polar residues" evidence="1">
    <location>
        <begin position="1"/>
        <end position="16"/>
    </location>
</feature>